<keyword evidence="7" id="KW-1185">Reference proteome</keyword>
<organism evidence="6 7">
    <name type="scientific">Orchesella dallaii</name>
    <dbReference type="NCBI Taxonomy" id="48710"/>
    <lineage>
        <taxon>Eukaryota</taxon>
        <taxon>Metazoa</taxon>
        <taxon>Ecdysozoa</taxon>
        <taxon>Arthropoda</taxon>
        <taxon>Hexapoda</taxon>
        <taxon>Collembola</taxon>
        <taxon>Entomobryomorpha</taxon>
        <taxon>Entomobryoidea</taxon>
        <taxon>Orchesellidae</taxon>
        <taxon>Orchesellinae</taxon>
        <taxon>Orchesella</taxon>
    </lineage>
</organism>
<dbReference type="Gene3D" id="2.40.10.10">
    <property type="entry name" value="Trypsin-like serine proteases"/>
    <property type="match status" value="1"/>
</dbReference>
<dbReference type="PANTHER" id="PTHR24256">
    <property type="entry name" value="TRYPTASE-RELATED"/>
    <property type="match status" value="1"/>
</dbReference>
<proteinExistence type="inferred from homology"/>
<evidence type="ECO:0000256" key="2">
    <source>
        <dbReference type="ARBA" id="ARBA00024195"/>
    </source>
</evidence>
<dbReference type="SMART" id="SM00020">
    <property type="entry name" value="Tryp_SPc"/>
    <property type="match status" value="1"/>
</dbReference>
<keyword evidence="4" id="KW-0732">Signal</keyword>
<dbReference type="EMBL" id="CAXLJM020000078">
    <property type="protein sequence ID" value="CAL8129609.1"/>
    <property type="molecule type" value="Genomic_DNA"/>
</dbReference>
<evidence type="ECO:0000256" key="3">
    <source>
        <dbReference type="SAM" id="MobiDB-lite"/>
    </source>
</evidence>
<dbReference type="InterPro" id="IPR043504">
    <property type="entry name" value="Peptidase_S1_PA_chymotrypsin"/>
</dbReference>
<protein>
    <recommendedName>
        <fullName evidence="5">Peptidase S1 domain-containing protein</fullName>
    </recommendedName>
</protein>
<feature type="region of interest" description="Disordered" evidence="3">
    <location>
        <begin position="119"/>
        <end position="224"/>
    </location>
</feature>
<keyword evidence="1" id="KW-1015">Disulfide bond</keyword>
<dbReference type="CDD" id="cd00190">
    <property type="entry name" value="Tryp_SPc"/>
    <property type="match status" value="1"/>
</dbReference>
<dbReference type="InterPro" id="IPR001254">
    <property type="entry name" value="Trypsin_dom"/>
</dbReference>
<feature type="compositionally biased region" description="Gly residues" evidence="3">
    <location>
        <begin position="201"/>
        <end position="217"/>
    </location>
</feature>
<dbReference type="InterPro" id="IPR051487">
    <property type="entry name" value="Ser/Thr_Proteases_Immune/Dev"/>
</dbReference>
<dbReference type="Pfam" id="PF00089">
    <property type="entry name" value="Trypsin"/>
    <property type="match status" value="1"/>
</dbReference>
<dbReference type="Proteomes" id="UP001642540">
    <property type="component" value="Unassembled WGS sequence"/>
</dbReference>
<feature type="compositionally biased region" description="Gly residues" evidence="3">
    <location>
        <begin position="149"/>
        <end position="163"/>
    </location>
</feature>
<comment type="similarity">
    <text evidence="2">Belongs to the peptidase S1 family. CLIP subfamily.</text>
</comment>
<evidence type="ECO:0000259" key="5">
    <source>
        <dbReference type="PROSITE" id="PS50240"/>
    </source>
</evidence>
<feature type="compositionally biased region" description="Gly residues" evidence="3">
    <location>
        <begin position="171"/>
        <end position="184"/>
    </location>
</feature>
<gene>
    <name evidence="6" type="ORF">ODALV1_LOCUS23326</name>
</gene>
<feature type="signal peptide" evidence="4">
    <location>
        <begin position="1"/>
        <end position="22"/>
    </location>
</feature>
<feature type="domain" description="Peptidase S1" evidence="5">
    <location>
        <begin position="264"/>
        <end position="555"/>
    </location>
</feature>
<evidence type="ECO:0000256" key="1">
    <source>
        <dbReference type="ARBA" id="ARBA00023157"/>
    </source>
</evidence>
<feature type="chain" id="PRO_5045871277" description="Peptidase S1 domain-containing protein" evidence="4">
    <location>
        <begin position="23"/>
        <end position="557"/>
    </location>
</feature>
<dbReference type="PROSITE" id="PS50240">
    <property type="entry name" value="TRYPSIN_DOM"/>
    <property type="match status" value="1"/>
</dbReference>
<sequence>MWRIAEYLPLLVIITIFAQSNGQGKSVKIVNQGGNETAPRLGLLASTLGVDPVPGASYGGSQPVGNLPSQDYLPTGGAPALPPTDYSGGGGGEAQVANLVSPNQCQCVPVEFCPSLGGGQGQQGGNLPPPGGVDPSYGQGQQGGLVPIPGGGGGGSYDGGQQGGNLPVIGGNTGGDSYGGGQQGGNIPVSAGAGTDPGLSSGYGDGGSGGGGGGGGQPNTDGAGLLDLRIVNRPPRPGGVQCLNGQVFCCDVQQPNPDYPGPGGSGGYANCGSRKFIDVPSKQLEYGEAKFGAYPWMAVILGKGNNYVGAGALISPYYVLTAAHKIKSWKQGASMKVRLGEWNAKEDDEPYKNVEVPIESVLIHPGFNLDNLQNDVALVRLAKPVDIKSYPHIEAACLPQKGYQYTGQRCWVAGFGKDAFGNGKHSYIMKEVDLPIVDSDICEQRLRTTRLGNYFKLNRYSFLCAGGEEGKDACTGDGGSPLVCDTGKGWQVVGLVAWGIGCADYGIPGTHKVVMNKYIEWRKTLFYHFNMCSLLFTGVYVNVPNYSEWINEEIYRY</sequence>
<reference evidence="6 7" key="1">
    <citation type="submission" date="2024-08" db="EMBL/GenBank/DDBJ databases">
        <authorList>
            <person name="Cucini C."/>
            <person name="Frati F."/>
        </authorList>
    </citation>
    <scope>NUCLEOTIDE SEQUENCE [LARGE SCALE GENOMIC DNA]</scope>
</reference>
<accession>A0ABP1RKV9</accession>
<evidence type="ECO:0000313" key="6">
    <source>
        <dbReference type="EMBL" id="CAL8129609.1"/>
    </source>
</evidence>
<dbReference type="SUPFAM" id="SSF50494">
    <property type="entry name" value="Trypsin-like serine proteases"/>
    <property type="match status" value="1"/>
</dbReference>
<name>A0ABP1RKV9_9HEXA</name>
<dbReference type="PRINTS" id="PR00722">
    <property type="entry name" value="CHYMOTRYPSIN"/>
</dbReference>
<dbReference type="InterPro" id="IPR001314">
    <property type="entry name" value="Peptidase_S1A"/>
</dbReference>
<evidence type="ECO:0000313" key="7">
    <source>
        <dbReference type="Proteomes" id="UP001642540"/>
    </source>
</evidence>
<evidence type="ECO:0000256" key="4">
    <source>
        <dbReference type="SAM" id="SignalP"/>
    </source>
</evidence>
<dbReference type="InterPro" id="IPR009003">
    <property type="entry name" value="Peptidase_S1_PA"/>
</dbReference>
<comment type="caution">
    <text evidence="6">The sequence shown here is derived from an EMBL/GenBank/DDBJ whole genome shotgun (WGS) entry which is preliminary data.</text>
</comment>